<dbReference type="GO" id="GO:0061630">
    <property type="term" value="F:ubiquitin protein ligase activity"/>
    <property type="evidence" value="ECO:0007669"/>
    <property type="project" value="TreeGrafter"/>
</dbReference>
<feature type="region of interest" description="Disordered" evidence="5">
    <location>
        <begin position="78"/>
        <end position="104"/>
    </location>
</feature>
<feature type="domain" description="RING-type" evidence="7">
    <location>
        <begin position="243"/>
        <end position="292"/>
    </location>
</feature>
<dbReference type="GO" id="GO:0051865">
    <property type="term" value="P:protein autoubiquitination"/>
    <property type="evidence" value="ECO:0007669"/>
    <property type="project" value="TreeGrafter"/>
</dbReference>
<dbReference type="GO" id="GO:0005789">
    <property type="term" value="C:endoplasmic reticulum membrane"/>
    <property type="evidence" value="ECO:0007669"/>
    <property type="project" value="TreeGrafter"/>
</dbReference>
<feature type="region of interest" description="Disordered" evidence="5">
    <location>
        <begin position="144"/>
        <end position="214"/>
    </location>
</feature>
<dbReference type="SUPFAM" id="SSF57850">
    <property type="entry name" value="RING/U-box"/>
    <property type="match status" value="1"/>
</dbReference>
<dbReference type="GO" id="GO:0008270">
    <property type="term" value="F:zinc ion binding"/>
    <property type="evidence" value="ECO:0007669"/>
    <property type="project" value="UniProtKB-KW"/>
</dbReference>
<evidence type="ECO:0000313" key="8">
    <source>
        <dbReference type="Proteomes" id="UP001165780"/>
    </source>
</evidence>
<evidence type="ECO:0000313" key="9">
    <source>
        <dbReference type="RefSeq" id="XP_019293858.2"/>
    </source>
</evidence>
<feature type="compositionally biased region" description="Pro residues" evidence="5">
    <location>
        <begin position="171"/>
        <end position="186"/>
    </location>
</feature>
<dbReference type="GO" id="GO:0035519">
    <property type="term" value="P:protein K29-linked ubiquitination"/>
    <property type="evidence" value="ECO:0007669"/>
    <property type="project" value="TreeGrafter"/>
</dbReference>
<keyword evidence="1" id="KW-0479">Metal-binding</keyword>
<protein>
    <submittedName>
        <fullName evidence="9">Ring finger protein-like</fullName>
    </submittedName>
</protein>
<dbReference type="InterPro" id="IPR017907">
    <property type="entry name" value="Znf_RING_CS"/>
</dbReference>
<dbReference type="AlphaFoldDB" id="A0A9V1F2A2"/>
<keyword evidence="8" id="KW-1185">Reference proteome</keyword>
<dbReference type="Pfam" id="PF14634">
    <property type="entry name" value="zf-RING_5"/>
    <property type="match status" value="1"/>
</dbReference>
<keyword evidence="6" id="KW-1133">Transmembrane helix</keyword>
<dbReference type="GO" id="GO:0070059">
    <property type="term" value="P:intrinsic apoptotic signaling pathway in response to endoplasmic reticulum stress"/>
    <property type="evidence" value="ECO:0007669"/>
    <property type="project" value="TreeGrafter"/>
</dbReference>
<dbReference type="InterPro" id="IPR051435">
    <property type="entry name" value="RING_finger_E3_ubiq-ligases"/>
</dbReference>
<keyword evidence="6" id="KW-0472">Membrane</keyword>
<feature type="transmembrane region" description="Helical" evidence="6">
    <location>
        <begin position="382"/>
        <end position="412"/>
    </location>
</feature>
<feature type="compositionally biased region" description="Low complexity" evidence="5">
    <location>
        <begin position="1"/>
        <end position="17"/>
    </location>
</feature>
<accession>A0A9V1F2A2</accession>
<dbReference type="Proteomes" id="UP001165780">
    <property type="component" value="Unplaced"/>
</dbReference>
<dbReference type="InterPro" id="IPR013083">
    <property type="entry name" value="Znf_RING/FYVE/PHD"/>
</dbReference>
<proteinExistence type="predicted"/>
<feature type="non-terminal residue" evidence="9">
    <location>
        <position position="1"/>
    </location>
</feature>
<dbReference type="PANTHER" id="PTHR22791:SF23">
    <property type="entry name" value="RING-TYPE DOMAIN-CONTAINING PROTEIN"/>
    <property type="match status" value="1"/>
</dbReference>
<evidence type="ECO:0000256" key="3">
    <source>
        <dbReference type="ARBA" id="ARBA00022833"/>
    </source>
</evidence>
<dbReference type="RefSeq" id="XP_019293858.2">
    <property type="nucleotide sequence ID" value="XM_019438313.2"/>
</dbReference>
<dbReference type="PROSITE" id="PS50089">
    <property type="entry name" value="ZF_RING_2"/>
    <property type="match status" value="1"/>
</dbReference>
<organism evidence="8 9">
    <name type="scientific">Panthera pardus</name>
    <name type="common">Leopard</name>
    <name type="synonym">Felis pardus</name>
    <dbReference type="NCBI Taxonomy" id="9691"/>
    <lineage>
        <taxon>Eukaryota</taxon>
        <taxon>Metazoa</taxon>
        <taxon>Chordata</taxon>
        <taxon>Craniata</taxon>
        <taxon>Vertebrata</taxon>
        <taxon>Euteleostomi</taxon>
        <taxon>Mammalia</taxon>
        <taxon>Eutheria</taxon>
        <taxon>Laurasiatheria</taxon>
        <taxon>Carnivora</taxon>
        <taxon>Feliformia</taxon>
        <taxon>Felidae</taxon>
        <taxon>Pantherinae</taxon>
        <taxon>Panthera</taxon>
    </lineage>
</organism>
<feature type="region of interest" description="Disordered" evidence="5">
    <location>
        <begin position="312"/>
        <end position="331"/>
    </location>
</feature>
<dbReference type="GO" id="GO:0070534">
    <property type="term" value="P:protein K63-linked ubiquitination"/>
    <property type="evidence" value="ECO:0007669"/>
    <property type="project" value="TreeGrafter"/>
</dbReference>
<dbReference type="InterPro" id="IPR001841">
    <property type="entry name" value="Znf_RING"/>
</dbReference>
<evidence type="ECO:0000256" key="5">
    <source>
        <dbReference type="SAM" id="MobiDB-lite"/>
    </source>
</evidence>
<dbReference type="KEGG" id="ppad:109260225"/>
<evidence type="ECO:0000256" key="2">
    <source>
        <dbReference type="ARBA" id="ARBA00022771"/>
    </source>
</evidence>
<name>A0A9V1F2A2_PANPR</name>
<dbReference type="PANTHER" id="PTHR22791">
    <property type="entry name" value="RING-TYPE DOMAIN-CONTAINING PROTEIN"/>
    <property type="match status" value="1"/>
</dbReference>
<sequence length="417" mass="43057">PFLASPGSSGPGSSSPSGGNGAGGGAAIVPAPGKGLRCSEGNSCRRSRALPPTHKAAAWSPPVCPPVADTRVGRGGHVRAGADPVKTASVGPGAARTQHKRWGPGEVDFPGWGEAAAVSRSVPGPALTRRAALTFTAPTTLVTTLGTPPTHPDPCPGAPTHGPRDLSAGLPRPPSTGPERLAPPHPGLADEEVDGRVRGNTQGAGAGDSEPLLGATATACPWAGRAREGEEGEPAGEPGQEECPICTEPYGPSEHRLALLNCGHGLCVDCLHQLLVAAPSADLGRVCCPLCRQRTPMLEWEICQLQKELLQADGPQGPRPPTPPAPARRGPGPWASLEHRYQLRFLAGPVGGRGCLPFLPCPPCLGARLWALRERGPCSRRLVLLGLLALELLGLLLIFTPLMLLGLLFMLLDRAGH</sequence>
<gene>
    <name evidence="9" type="primary">LOC109260225</name>
</gene>
<evidence type="ECO:0000256" key="6">
    <source>
        <dbReference type="SAM" id="Phobius"/>
    </source>
</evidence>
<dbReference type="GO" id="GO:0070585">
    <property type="term" value="P:protein localization to mitochondrion"/>
    <property type="evidence" value="ECO:0007669"/>
    <property type="project" value="TreeGrafter"/>
</dbReference>
<keyword evidence="6" id="KW-0812">Transmembrane</keyword>
<reference evidence="9" key="1">
    <citation type="submission" date="2025-08" db="UniProtKB">
        <authorList>
            <consortium name="RefSeq"/>
        </authorList>
    </citation>
    <scope>IDENTIFICATION</scope>
    <source>
        <tissue evidence="9">Whole blood</tissue>
    </source>
</reference>
<keyword evidence="2 4" id="KW-0863">Zinc-finger</keyword>
<dbReference type="Gene3D" id="3.30.40.10">
    <property type="entry name" value="Zinc/RING finger domain, C3HC4 (zinc finger)"/>
    <property type="match status" value="1"/>
</dbReference>
<evidence type="ECO:0000256" key="1">
    <source>
        <dbReference type="ARBA" id="ARBA00022723"/>
    </source>
</evidence>
<dbReference type="PROSITE" id="PS00518">
    <property type="entry name" value="ZF_RING_1"/>
    <property type="match status" value="1"/>
</dbReference>
<dbReference type="GeneID" id="109260225"/>
<dbReference type="GO" id="GO:0043161">
    <property type="term" value="P:proteasome-mediated ubiquitin-dependent protein catabolic process"/>
    <property type="evidence" value="ECO:0007669"/>
    <property type="project" value="TreeGrafter"/>
</dbReference>
<feature type="region of interest" description="Disordered" evidence="5">
    <location>
        <begin position="1"/>
        <end position="62"/>
    </location>
</feature>
<feature type="compositionally biased region" description="Pro residues" evidence="5">
    <location>
        <begin position="317"/>
        <end position="326"/>
    </location>
</feature>
<evidence type="ECO:0000259" key="7">
    <source>
        <dbReference type="PROSITE" id="PS50089"/>
    </source>
</evidence>
<dbReference type="SMART" id="SM00184">
    <property type="entry name" value="RING"/>
    <property type="match status" value="1"/>
</dbReference>
<evidence type="ECO:0000256" key="4">
    <source>
        <dbReference type="PROSITE-ProRule" id="PRU00175"/>
    </source>
</evidence>
<keyword evidence="3" id="KW-0862">Zinc</keyword>